<gene>
    <name evidence="1" type="ORF">BSAL_32380</name>
</gene>
<dbReference type="EMBL" id="CYKH01001932">
    <property type="protein sequence ID" value="CUG91496.1"/>
    <property type="molecule type" value="Genomic_DNA"/>
</dbReference>
<dbReference type="Proteomes" id="UP000051952">
    <property type="component" value="Unassembled WGS sequence"/>
</dbReference>
<accession>A0A0S4JQB2</accession>
<organism evidence="1 2">
    <name type="scientific">Bodo saltans</name>
    <name type="common">Flagellated protozoan</name>
    <dbReference type="NCBI Taxonomy" id="75058"/>
    <lineage>
        <taxon>Eukaryota</taxon>
        <taxon>Discoba</taxon>
        <taxon>Euglenozoa</taxon>
        <taxon>Kinetoplastea</taxon>
        <taxon>Metakinetoplastina</taxon>
        <taxon>Eubodonida</taxon>
        <taxon>Bodonidae</taxon>
        <taxon>Bodo</taxon>
    </lineage>
</organism>
<name>A0A0S4JQB2_BODSA</name>
<feature type="non-terminal residue" evidence="1">
    <location>
        <position position="483"/>
    </location>
</feature>
<keyword evidence="2" id="KW-1185">Reference proteome</keyword>
<evidence type="ECO:0000313" key="1">
    <source>
        <dbReference type="EMBL" id="CUG91496.1"/>
    </source>
</evidence>
<evidence type="ECO:0000313" key="2">
    <source>
        <dbReference type="Proteomes" id="UP000051952"/>
    </source>
</evidence>
<proteinExistence type="predicted"/>
<dbReference type="VEuPathDB" id="TriTrypDB:BSAL_32380"/>
<reference evidence="2" key="1">
    <citation type="submission" date="2015-09" db="EMBL/GenBank/DDBJ databases">
        <authorList>
            <consortium name="Pathogen Informatics"/>
        </authorList>
    </citation>
    <scope>NUCLEOTIDE SEQUENCE [LARGE SCALE GENOMIC DNA]</scope>
    <source>
        <strain evidence="2">Lake Konstanz</strain>
    </source>
</reference>
<protein>
    <submittedName>
        <fullName evidence="1">Cyclosome subunit-like protein, putative</fullName>
    </submittedName>
</protein>
<dbReference type="AlphaFoldDB" id="A0A0S4JQB2"/>
<sequence>MSIDSSLAVEVSRSDGNLWSTVVVRRGQHLMFSASHRDVLSALLVNIDGTICVWVFHGDSLQDAKGRFFLGYKPTLCTSYNISTTQYTTAALHPTIPHHVARGVRGVYIFGQRTLAMKHQLQIAARSLCGRPLVPACDAWWMGIGMSLCPILIPQPLSDDLFGDERQRRPPVPLEARLIKEWNTQGAQYCLALTKDNKLRIATTEFLVSASSIVLKWEWLSNPVPFPLSCEGAVTTTIADHSESFSRQVLFVFSEYSQKVAVYRTSPLHLTAACDVTMELIALLPTSCAAFPLEIYPSFGDASSPTPNVLAQPIAVVRGWCIELFCPYTISHSSNFANDKKYRSENPTNGEDPLREVDGLHPFATLHFSTVDLQDGIMDVLSVSRCSIRALSSSMEVRVIDVPHLHILSHPVLKHVFSMLPSLHPLLPLSRTYELLQWLIASLWYVTGDLELSSDWTTWNAFTERLKCVFVYSLATDQGFDNL</sequence>